<dbReference type="InterPro" id="IPR052786">
    <property type="entry name" value="Spore_wall_assembly"/>
</dbReference>
<keyword evidence="2 6" id="KW-0812">Transmembrane</keyword>
<proteinExistence type="predicted"/>
<evidence type="ECO:0000313" key="7">
    <source>
        <dbReference type="EMBL" id="TEB36037.1"/>
    </source>
</evidence>
<gene>
    <name evidence="7" type="ORF">FA13DRAFT_1902342</name>
</gene>
<evidence type="ECO:0000256" key="1">
    <source>
        <dbReference type="ARBA" id="ARBA00004141"/>
    </source>
</evidence>
<protein>
    <recommendedName>
        <fullName evidence="9">Outer spore wall protein RRT8</fullName>
    </recommendedName>
</protein>
<name>A0A4Y7TPC4_COPMI</name>
<dbReference type="PANTHER" id="PTHR34292:SF2">
    <property type="entry name" value="OUTER SPORE WALL PROTEIN LDS1"/>
    <property type="match status" value="1"/>
</dbReference>
<dbReference type="Pfam" id="PF07264">
    <property type="entry name" value="EI24"/>
    <property type="match status" value="1"/>
</dbReference>
<sequence>MAEAIINEAKAELSQAISLTNEAIFSGAWYYPLLGVHYVASHPTLYKAVYPILTKALITSVGITGALFFFTWLPQLALCAVLTGPLAFIPATLMVLAESYLLVIFISRAFFLSEAQDKIFDAVLLQRGNVQLVEAGREVTTTGGGVKKLGKSLSKPLDRFSPQSLIRYLVTMPLNAIPFLGTTLFLLYNGKKLGPTFHGRYFQLKRFSSQQKVEFIEKRRAAYTAFGATALVLNMIPIAGFAFNLTSTVGAALWAGKLEQTGGQVDGNPKDERPGEIERDATKVEL</sequence>
<comment type="caution">
    <text evidence="7">The sequence shown here is derived from an EMBL/GenBank/DDBJ whole genome shotgun (WGS) entry which is preliminary data.</text>
</comment>
<dbReference type="STRING" id="71717.A0A4Y7TPC4"/>
<dbReference type="Proteomes" id="UP000298030">
    <property type="component" value="Unassembled WGS sequence"/>
</dbReference>
<dbReference type="PANTHER" id="PTHR34292">
    <property type="entry name" value="OUTER SPORE WALL PROTEIN LDS1"/>
    <property type="match status" value="1"/>
</dbReference>
<feature type="transmembrane region" description="Helical" evidence="6">
    <location>
        <begin position="165"/>
        <end position="188"/>
    </location>
</feature>
<evidence type="ECO:0000256" key="6">
    <source>
        <dbReference type="SAM" id="Phobius"/>
    </source>
</evidence>
<keyword evidence="8" id="KW-1185">Reference proteome</keyword>
<evidence type="ECO:0000313" key="8">
    <source>
        <dbReference type="Proteomes" id="UP000298030"/>
    </source>
</evidence>
<feature type="transmembrane region" description="Helical" evidence="6">
    <location>
        <begin position="221"/>
        <end position="243"/>
    </location>
</feature>
<feature type="transmembrane region" description="Helical" evidence="6">
    <location>
        <begin position="52"/>
        <end position="73"/>
    </location>
</feature>
<feature type="compositionally biased region" description="Basic and acidic residues" evidence="5">
    <location>
        <begin position="268"/>
        <end position="286"/>
    </location>
</feature>
<evidence type="ECO:0000256" key="4">
    <source>
        <dbReference type="ARBA" id="ARBA00023136"/>
    </source>
</evidence>
<evidence type="ECO:0000256" key="5">
    <source>
        <dbReference type="SAM" id="MobiDB-lite"/>
    </source>
</evidence>
<dbReference type="EMBL" id="QPFP01000006">
    <property type="protein sequence ID" value="TEB36037.1"/>
    <property type="molecule type" value="Genomic_DNA"/>
</dbReference>
<feature type="region of interest" description="Disordered" evidence="5">
    <location>
        <begin position="263"/>
        <end position="286"/>
    </location>
</feature>
<dbReference type="AlphaFoldDB" id="A0A4Y7TPC4"/>
<reference evidence="7 8" key="1">
    <citation type="journal article" date="2019" name="Nat. Ecol. Evol.">
        <title>Megaphylogeny resolves global patterns of mushroom evolution.</title>
        <authorList>
            <person name="Varga T."/>
            <person name="Krizsan K."/>
            <person name="Foldi C."/>
            <person name="Dima B."/>
            <person name="Sanchez-Garcia M."/>
            <person name="Sanchez-Ramirez S."/>
            <person name="Szollosi G.J."/>
            <person name="Szarkandi J.G."/>
            <person name="Papp V."/>
            <person name="Albert L."/>
            <person name="Andreopoulos W."/>
            <person name="Angelini C."/>
            <person name="Antonin V."/>
            <person name="Barry K.W."/>
            <person name="Bougher N.L."/>
            <person name="Buchanan P."/>
            <person name="Buyck B."/>
            <person name="Bense V."/>
            <person name="Catcheside P."/>
            <person name="Chovatia M."/>
            <person name="Cooper J."/>
            <person name="Damon W."/>
            <person name="Desjardin D."/>
            <person name="Finy P."/>
            <person name="Geml J."/>
            <person name="Haridas S."/>
            <person name="Hughes K."/>
            <person name="Justo A."/>
            <person name="Karasinski D."/>
            <person name="Kautmanova I."/>
            <person name="Kiss B."/>
            <person name="Kocsube S."/>
            <person name="Kotiranta H."/>
            <person name="LaButti K.M."/>
            <person name="Lechner B.E."/>
            <person name="Liimatainen K."/>
            <person name="Lipzen A."/>
            <person name="Lukacs Z."/>
            <person name="Mihaltcheva S."/>
            <person name="Morgado L.N."/>
            <person name="Niskanen T."/>
            <person name="Noordeloos M.E."/>
            <person name="Ohm R.A."/>
            <person name="Ortiz-Santana B."/>
            <person name="Ovrebo C."/>
            <person name="Racz N."/>
            <person name="Riley R."/>
            <person name="Savchenko A."/>
            <person name="Shiryaev A."/>
            <person name="Soop K."/>
            <person name="Spirin V."/>
            <person name="Szebenyi C."/>
            <person name="Tomsovsky M."/>
            <person name="Tulloss R.E."/>
            <person name="Uehling J."/>
            <person name="Grigoriev I.V."/>
            <person name="Vagvolgyi C."/>
            <person name="Papp T."/>
            <person name="Martin F.M."/>
            <person name="Miettinen O."/>
            <person name="Hibbett D.S."/>
            <person name="Nagy L.G."/>
        </authorList>
    </citation>
    <scope>NUCLEOTIDE SEQUENCE [LARGE SCALE GENOMIC DNA]</scope>
    <source>
        <strain evidence="7 8">FP101781</strain>
    </source>
</reference>
<feature type="transmembrane region" description="Helical" evidence="6">
    <location>
        <begin position="85"/>
        <end position="106"/>
    </location>
</feature>
<keyword evidence="3 6" id="KW-1133">Transmembrane helix</keyword>
<evidence type="ECO:0008006" key="9">
    <source>
        <dbReference type="Google" id="ProtNLM"/>
    </source>
</evidence>
<evidence type="ECO:0000256" key="3">
    <source>
        <dbReference type="ARBA" id="ARBA00022989"/>
    </source>
</evidence>
<accession>A0A4Y7TPC4</accession>
<dbReference type="OrthoDB" id="2107885at2759"/>
<dbReference type="InterPro" id="IPR059112">
    <property type="entry name" value="CysZ/EI24"/>
</dbReference>
<comment type="subcellular location">
    <subcellularLocation>
        <location evidence="1">Membrane</location>
        <topology evidence="1">Multi-pass membrane protein</topology>
    </subcellularLocation>
</comment>
<evidence type="ECO:0000256" key="2">
    <source>
        <dbReference type="ARBA" id="ARBA00022692"/>
    </source>
</evidence>
<organism evidence="7 8">
    <name type="scientific">Coprinellus micaceus</name>
    <name type="common">Glistening ink-cap mushroom</name>
    <name type="synonym">Coprinus micaceus</name>
    <dbReference type="NCBI Taxonomy" id="71717"/>
    <lineage>
        <taxon>Eukaryota</taxon>
        <taxon>Fungi</taxon>
        <taxon>Dikarya</taxon>
        <taxon>Basidiomycota</taxon>
        <taxon>Agaricomycotina</taxon>
        <taxon>Agaricomycetes</taxon>
        <taxon>Agaricomycetidae</taxon>
        <taxon>Agaricales</taxon>
        <taxon>Agaricineae</taxon>
        <taxon>Psathyrellaceae</taxon>
        <taxon>Coprinellus</taxon>
    </lineage>
</organism>
<keyword evidence="4 6" id="KW-0472">Membrane</keyword>